<feature type="region of interest" description="Disordered" evidence="1">
    <location>
        <begin position="126"/>
        <end position="162"/>
    </location>
</feature>
<evidence type="ECO:0000313" key="3">
    <source>
        <dbReference type="Proteomes" id="UP000308197"/>
    </source>
</evidence>
<reference evidence="2 3" key="1">
    <citation type="journal article" date="2019" name="Nat. Ecol. Evol.">
        <title>Megaphylogeny resolves global patterns of mushroom evolution.</title>
        <authorList>
            <person name="Varga T."/>
            <person name="Krizsan K."/>
            <person name="Foldi C."/>
            <person name="Dima B."/>
            <person name="Sanchez-Garcia M."/>
            <person name="Sanchez-Ramirez S."/>
            <person name="Szollosi G.J."/>
            <person name="Szarkandi J.G."/>
            <person name="Papp V."/>
            <person name="Albert L."/>
            <person name="Andreopoulos W."/>
            <person name="Angelini C."/>
            <person name="Antonin V."/>
            <person name="Barry K.W."/>
            <person name="Bougher N.L."/>
            <person name="Buchanan P."/>
            <person name="Buyck B."/>
            <person name="Bense V."/>
            <person name="Catcheside P."/>
            <person name="Chovatia M."/>
            <person name="Cooper J."/>
            <person name="Damon W."/>
            <person name="Desjardin D."/>
            <person name="Finy P."/>
            <person name="Geml J."/>
            <person name="Haridas S."/>
            <person name="Hughes K."/>
            <person name="Justo A."/>
            <person name="Karasinski D."/>
            <person name="Kautmanova I."/>
            <person name="Kiss B."/>
            <person name="Kocsube S."/>
            <person name="Kotiranta H."/>
            <person name="LaButti K.M."/>
            <person name="Lechner B.E."/>
            <person name="Liimatainen K."/>
            <person name="Lipzen A."/>
            <person name="Lukacs Z."/>
            <person name="Mihaltcheva S."/>
            <person name="Morgado L.N."/>
            <person name="Niskanen T."/>
            <person name="Noordeloos M.E."/>
            <person name="Ohm R.A."/>
            <person name="Ortiz-Santana B."/>
            <person name="Ovrebo C."/>
            <person name="Racz N."/>
            <person name="Riley R."/>
            <person name="Savchenko A."/>
            <person name="Shiryaev A."/>
            <person name="Soop K."/>
            <person name="Spirin V."/>
            <person name="Szebenyi C."/>
            <person name="Tomsovsky M."/>
            <person name="Tulloss R.E."/>
            <person name="Uehling J."/>
            <person name="Grigoriev I.V."/>
            <person name="Vagvolgyi C."/>
            <person name="Papp T."/>
            <person name="Martin F.M."/>
            <person name="Miettinen O."/>
            <person name="Hibbett D.S."/>
            <person name="Nagy L.G."/>
        </authorList>
    </citation>
    <scope>NUCLEOTIDE SEQUENCE [LARGE SCALE GENOMIC DNA]</scope>
    <source>
        <strain evidence="2 3">HHB13444</strain>
    </source>
</reference>
<gene>
    <name evidence="2" type="ORF">K466DRAFT_474889</name>
</gene>
<feature type="compositionally biased region" description="Basic and acidic residues" evidence="1">
    <location>
        <begin position="61"/>
        <end position="71"/>
    </location>
</feature>
<feature type="compositionally biased region" description="Basic and acidic residues" evidence="1">
    <location>
        <begin position="134"/>
        <end position="144"/>
    </location>
</feature>
<feature type="non-terminal residue" evidence="2">
    <location>
        <position position="192"/>
    </location>
</feature>
<evidence type="ECO:0000256" key="1">
    <source>
        <dbReference type="SAM" id="MobiDB-lite"/>
    </source>
</evidence>
<dbReference type="InParanoid" id="A0A5C3PMC3"/>
<evidence type="ECO:0000313" key="2">
    <source>
        <dbReference type="EMBL" id="TFK90875.1"/>
    </source>
</evidence>
<feature type="region of interest" description="Disordered" evidence="1">
    <location>
        <begin position="1"/>
        <end position="109"/>
    </location>
</feature>
<organism evidence="2 3">
    <name type="scientific">Polyporus arcularius HHB13444</name>
    <dbReference type="NCBI Taxonomy" id="1314778"/>
    <lineage>
        <taxon>Eukaryota</taxon>
        <taxon>Fungi</taxon>
        <taxon>Dikarya</taxon>
        <taxon>Basidiomycota</taxon>
        <taxon>Agaricomycotina</taxon>
        <taxon>Agaricomycetes</taxon>
        <taxon>Polyporales</taxon>
        <taxon>Polyporaceae</taxon>
        <taxon>Polyporus</taxon>
    </lineage>
</organism>
<dbReference type="STRING" id="1314778.A0A5C3PMC3"/>
<accession>A0A5C3PMC3</accession>
<keyword evidence="3" id="KW-1185">Reference proteome</keyword>
<name>A0A5C3PMC3_9APHY</name>
<proteinExistence type="predicted"/>
<feature type="compositionally biased region" description="Polar residues" evidence="1">
    <location>
        <begin position="34"/>
        <end position="43"/>
    </location>
</feature>
<feature type="compositionally biased region" description="Low complexity" evidence="1">
    <location>
        <begin position="8"/>
        <end position="18"/>
    </location>
</feature>
<dbReference type="EMBL" id="ML211034">
    <property type="protein sequence ID" value="TFK90875.1"/>
    <property type="molecule type" value="Genomic_DNA"/>
</dbReference>
<protein>
    <submittedName>
        <fullName evidence="2">Uncharacterized protein</fullName>
    </submittedName>
</protein>
<dbReference type="AlphaFoldDB" id="A0A5C3PMC3"/>
<dbReference type="Proteomes" id="UP000308197">
    <property type="component" value="Unassembled WGS sequence"/>
</dbReference>
<sequence>MASPPDTSSVLSGSISSSPRHIRTDHSPIRRRQSVGSENNEASTRPRLSPTLSRSYNPNDPDARERQRTMDADMALHLSRARSGTVVIPSPVATGPAPLTPSPRRPSVDEVHFPSLSLQEQQAIDEARGAIPPHGDDERPEHYQRPAPTQELFANHLNSGHDPGLLVSLDPRYNDDASMGGLPMYQAAVERT</sequence>